<dbReference type="AlphaFoldDB" id="A0A6L5GRL1"/>
<feature type="region of interest" description="Disordered" evidence="1">
    <location>
        <begin position="152"/>
        <end position="177"/>
    </location>
</feature>
<evidence type="ECO:0000313" key="2">
    <source>
        <dbReference type="EMBL" id="MQM72480.1"/>
    </source>
</evidence>
<evidence type="ECO:0000313" key="3">
    <source>
        <dbReference type="Proteomes" id="UP000473648"/>
    </source>
</evidence>
<sequence length="177" mass="19265">MNLNETGRIMKMIKAAYPNFDKSGNAKDIATLWAWRFKETDFRTVLEAVGAYIDGDHAFAPTVGQIKAVIRASQPTLSAADGWAEIAHALKDSLANAEREFDRLSPPVRAYVKSPATLRALAGSDVAGRFFSDYQAQFFARFTAAQADETPDYAALNSPGNNQKAIESGEDKGVKSD</sequence>
<dbReference type="EMBL" id="VOGB01000004">
    <property type="protein sequence ID" value="MQM72480.1"/>
    <property type="molecule type" value="Genomic_DNA"/>
</dbReference>
<comment type="caution">
    <text evidence="2">The sequence shown here is derived from an EMBL/GenBank/DDBJ whole genome shotgun (WGS) entry which is preliminary data.</text>
</comment>
<gene>
    <name evidence="2" type="ORF">FRC53_03445</name>
</gene>
<evidence type="ECO:0000256" key="1">
    <source>
        <dbReference type="SAM" id="MobiDB-lite"/>
    </source>
</evidence>
<dbReference type="Gene3D" id="1.10.8.200">
    <property type="entry name" value="Replisome organizer (g39p helicase loader/inhibitor protein)"/>
    <property type="match status" value="1"/>
</dbReference>
<keyword evidence="3" id="KW-1185">Reference proteome</keyword>
<accession>A0A6L5GRL1</accession>
<proteinExistence type="predicted"/>
<name>A0A6L5GRL1_9FIRM</name>
<protein>
    <submittedName>
        <fullName evidence="2">Uncharacterized protein</fullName>
    </submittedName>
</protein>
<feature type="compositionally biased region" description="Basic and acidic residues" evidence="1">
    <location>
        <begin position="167"/>
        <end position="177"/>
    </location>
</feature>
<reference evidence="2" key="1">
    <citation type="journal article" date="2020" name="Appl. Environ. Microbiol.">
        <title>Medium-Chain Fatty Acid Synthesis by 'Candidatus Weimeria bifida' gen. nov., sp. nov., and 'Candidatus Pseudoramibacter fermentans' sp. nov.</title>
        <authorList>
            <person name="Scarborough M.J."/>
            <person name="Myers K.S."/>
            <person name="Donohue T.J."/>
            <person name="Noguera D.R."/>
        </authorList>
    </citation>
    <scope>NUCLEOTIDE SEQUENCE</scope>
    <source>
        <strain evidence="2">EUB1.1</strain>
    </source>
</reference>
<dbReference type="Proteomes" id="UP000473648">
    <property type="component" value="Unassembled WGS sequence"/>
</dbReference>
<organism evidence="2 3">
    <name type="scientific">Candidatus Pseudoramibacter fermentans</name>
    <dbReference type="NCBI Taxonomy" id="2594427"/>
    <lineage>
        <taxon>Bacteria</taxon>
        <taxon>Bacillati</taxon>
        <taxon>Bacillota</taxon>
        <taxon>Clostridia</taxon>
        <taxon>Eubacteriales</taxon>
        <taxon>Eubacteriaceae</taxon>
        <taxon>Pseudoramibacter</taxon>
    </lineage>
</organism>